<accession>A0A9P4RBX1</accession>
<evidence type="ECO:0000256" key="1">
    <source>
        <dbReference type="SAM" id="MobiDB-lite"/>
    </source>
</evidence>
<feature type="region of interest" description="Disordered" evidence="1">
    <location>
        <begin position="137"/>
        <end position="168"/>
    </location>
</feature>
<evidence type="ECO:0000313" key="2">
    <source>
        <dbReference type="EMBL" id="KAF2740708.1"/>
    </source>
</evidence>
<dbReference type="EMBL" id="ML996099">
    <property type="protein sequence ID" value="KAF2740708.1"/>
    <property type="molecule type" value="Genomic_DNA"/>
</dbReference>
<evidence type="ECO:0000313" key="3">
    <source>
        <dbReference type="Proteomes" id="UP000799444"/>
    </source>
</evidence>
<gene>
    <name evidence="2" type="ORF">EJ04DRAFT_518492</name>
</gene>
<reference evidence="2" key="1">
    <citation type="journal article" date="2020" name="Stud. Mycol.">
        <title>101 Dothideomycetes genomes: a test case for predicting lifestyles and emergence of pathogens.</title>
        <authorList>
            <person name="Haridas S."/>
            <person name="Albert R."/>
            <person name="Binder M."/>
            <person name="Bloem J."/>
            <person name="Labutti K."/>
            <person name="Salamov A."/>
            <person name="Andreopoulos B."/>
            <person name="Baker S."/>
            <person name="Barry K."/>
            <person name="Bills G."/>
            <person name="Bluhm B."/>
            <person name="Cannon C."/>
            <person name="Castanera R."/>
            <person name="Culley D."/>
            <person name="Daum C."/>
            <person name="Ezra D."/>
            <person name="Gonzalez J."/>
            <person name="Henrissat B."/>
            <person name="Kuo A."/>
            <person name="Liang C."/>
            <person name="Lipzen A."/>
            <person name="Lutzoni F."/>
            <person name="Magnuson J."/>
            <person name="Mondo S."/>
            <person name="Nolan M."/>
            <person name="Ohm R."/>
            <person name="Pangilinan J."/>
            <person name="Park H.-J."/>
            <person name="Ramirez L."/>
            <person name="Alfaro M."/>
            <person name="Sun H."/>
            <person name="Tritt A."/>
            <person name="Yoshinaga Y."/>
            <person name="Zwiers L.-H."/>
            <person name="Turgeon B."/>
            <person name="Goodwin S."/>
            <person name="Spatafora J."/>
            <person name="Crous P."/>
            <person name="Grigoriev I."/>
        </authorList>
    </citation>
    <scope>NUCLEOTIDE SEQUENCE</scope>
    <source>
        <strain evidence="2">CBS 125425</strain>
    </source>
</reference>
<name>A0A9P4RBX1_9PLEO</name>
<proteinExistence type="predicted"/>
<protein>
    <submittedName>
        <fullName evidence="2">Uncharacterized protein</fullName>
    </submittedName>
</protein>
<keyword evidence="3" id="KW-1185">Reference proteome</keyword>
<comment type="caution">
    <text evidence="2">The sequence shown here is derived from an EMBL/GenBank/DDBJ whole genome shotgun (WGS) entry which is preliminary data.</text>
</comment>
<feature type="region of interest" description="Disordered" evidence="1">
    <location>
        <begin position="25"/>
        <end position="47"/>
    </location>
</feature>
<dbReference type="AlphaFoldDB" id="A0A9P4RBX1"/>
<dbReference type="Proteomes" id="UP000799444">
    <property type="component" value="Unassembled WGS sequence"/>
</dbReference>
<sequence>MPTKKCPVGSILLAAFARTIPIPRERVHVRPPANTGRPGTKHDSQPNSHRLIACMPLAAFSPSKHTLADCDHLRGRVSNRDVGSELKPIVPSPAQTAKSDLGSVISCHVAARQPTAQLCLADSAQFVRNYLASLDETDRATSSPRSMLPTAPASLPRDTCRDYQSKRSPHCSSSRELFSLTPSDDCLIKEYGFSGHSHVATPNHQ</sequence>
<organism evidence="2 3">
    <name type="scientific">Polyplosphaeria fusca</name>
    <dbReference type="NCBI Taxonomy" id="682080"/>
    <lineage>
        <taxon>Eukaryota</taxon>
        <taxon>Fungi</taxon>
        <taxon>Dikarya</taxon>
        <taxon>Ascomycota</taxon>
        <taxon>Pezizomycotina</taxon>
        <taxon>Dothideomycetes</taxon>
        <taxon>Pleosporomycetidae</taxon>
        <taxon>Pleosporales</taxon>
        <taxon>Tetraplosphaeriaceae</taxon>
        <taxon>Polyplosphaeria</taxon>
    </lineage>
</organism>